<dbReference type="Proteomes" id="UP000225997">
    <property type="component" value="Unassembled WGS sequence"/>
</dbReference>
<dbReference type="EMBL" id="NUSQ01000266">
    <property type="protein sequence ID" value="PHD55760.1"/>
    <property type="molecule type" value="Genomic_DNA"/>
</dbReference>
<organism evidence="1 2">
    <name type="scientific">Bacillus toyonensis</name>
    <dbReference type="NCBI Taxonomy" id="155322"/>
    <lineage>
        <taxon>Bacteria</taxon>
        <taxon>Bacillati</taxon>
        <taxon>Bacillota</taxon>
        <taxon>Bacilli</taxon>
        <taxon>Bacillales</taxon>
        <taxon>Bacillaceae</taxon>
        <taxon>Bacillus</taxon>
        <taxon>Bacillus cereus group</taxon>
    </lineage>
</organism>
<name>A0A2C4PU19_9BACI</name>
<gene>
    <name evidence="1" type="ORF">COF40_29975</name>
</gene>
<protein>
    <submittedName>
        <fullName evidence="1">Uncharacterized protein</fullName>
    </submittedName>
</protein>
<proteinExistence type="predicted"/>
<reference evidence="1 2" key="1">
    <citation type="submission" date="2017-09" db="EMBL/GenBank/DDBJ databases">
        <title>Large-scale bioinformatics analysis of Bacillus genomes uncovers conserved roles of natural products in bacterial physiology.</title>
        <authorList>
            <consortium name="Agbiome Team Llc"/>
            <person name="Bleich R.M."/>
            <person name="Grubbs K.J."/>
            <person name="Santa Maria K.C."/>
            <person name="Allen S.E."/>
            <person name="Farag S."/>
            <person name="Shank E.A."/>
            <person name="Bowers A."/>
        </authorList>
    </citation>
    <scope>NUCLEOTIDE SEQUENCE [LARGE SCALE GENOMIC DNA]</scope>
    <source>
        <strain evidence="1 2">AFS044250</strain>
    </source>
</reference>
<dbReference type="AlphaFoldDB" id="A0A2C4PU19"/>
<comment type="caution">
    <text evidence="1">The sequence shown here is derived from an EMBL/GenBank/DDBJ whole genome shotgun (WGS) entry which is preliminary data.</text>
</comment>
<accession>A0A2C4PU19</accession>
<sequence length="59" mass="6967">MVYKTITLIRIGFIDIIKTGICKNTYFKTRYFVYDEANIKAEGEIRMRTAFVVIKFIIP</sequence>
<evidence type="ECO:0000313" key="2">
    <source>
        <dbReference type="Proteomes" id="UP000225997"/>
    </source>
</evidence>
<evidence type="ECO:0000313" key="1">
    <source>
        <dbReference type="EMBL" id="PHD55760.1"/>
    </source>
</evidence>